<dbReference type="RefSeq" id="WP_110035234.1">
    <property type="nucleotide sequence ID" value="NZ_PJTE01000014.1"/>
</dbReference>
<feature type="coiled-coil region" evidence="1">
    <location>
        <begin position="61"/>
        <end position="88"/>
    </location>
</feature>
<reference evidence="2" key="2">
    <citation type="submission" date="2020-07" db="EMBL/GenBank/DDBJ databases">
        <authorList>
            <consortium name="NCBI Pathogen Detection Project"/>
        </authorList>
    </citation>
    <scope>NUCLEOTIDE SEQUENCE</scope>
    <source>
        <strain evidence="2">C25</strain>
    </source>
</reference>
<evidence type="ECO:0000313" key="3">
    <source>
        <dbReference type="Proteomes" id="UP000855421"/>
    </source>
</evidence>
<comment type="caution">
    <text evidence="2">The sequence shown here is derived from an EMBL/GenBank/DDBJ whole genome shotgun (WGS) entry which is preliminary data.</text>
</comment>
<dbReference type="EMBL" id="DACTBT010000047">
    <property type="protein sequence ID" value="HAT4299830.1"/>
    <property type="molecule type" value="Genomic_DNA"/>
</dbReference>
<keyword evidence="1" id="KW-0175">Coiled coil</keyword>
<sequence>MNSVDSKSLVEKINNSLVVEGMSINQIAKMLKVKRNEIFEIMKKENFIYDREQGFFVKINNDSLIKRIERLEEQQKEILELLSSKERKSLKIDSSVLQGDIIHRTFKLYKNTSLKFTKFCNEHRELKMQEIITVALEEFMEKNK</sequence>
<evidence type="ECO:0000313" key="2">
    <source>
        <dbReference type="EMBL" id="HAT4299830.1"/>
    </source>
</evidence>
<evidence type="ECO:0000256" key="1">
    <source>
        <dbReference type="SAM" id="Coils"/>
    </source>
</evidence>
<dbReference type="AlphaFoldDB" id="A0AAN5NCG1"/>
<organism evidence="2 3">
    <name type="scientific">Clostridium perfringens</name>
    <dbReference type="NCBI Taxonomy" id="1502"/>
    <lineage>
        <taxon>Bacteria</taxon>
        <taxon>Bacillati</taxon>
        <taxon>Bacillota</taxon>
        <taxon>Clostridia</taxon>
        <taxon>Eubacteriales</taxon>
        <taxon>Clostridiaceae</taxon>
        <taxon>Clostridium</taxon>
    </lineage>
</organism>
<protein>
    <submittedName>
        <fullName evidence="2">Uncharacterized protein</fullName>
    </submittedName>
</protein>
<accession>A0AAN5NCG1</accession>
<proteinExistence type="predicted"/>
<reference evidence="2" key="1">
    <citation type="journal article" date="2018" name="Genome Biol.">
        <title>SKESA: strategic k-mer extension for scrupulous assemblies.</title>
        <authorList>
            <person name="Souvorov A."/>
            <person name="Agarwala R."/>
            <person name="Lipman D.J."/>
        </authorList>
    </citation>
    <scope>NUCLEOTIDE SEQUENCE</scope>
    <source>
        <strain evidence="2">C25</strain>
    </source>
</reference>
<gene>
    <name evidence="2" type="ORF">I9063_003254</name>
</gene>
<dbReference type="Proteomes" id="UP000855421">
    <property type="component" value="Unassembled WGS sequence"/>
</dbReference>
<name>A0AAN5NCG1_CLOPF</name>